<dbReference type="SMART" id="SM00228">
    <property type="entry name" value="PDZ"/>
    <property type="match status" value="1"/>
</dbReference>
<dbReference type="Pfam" id="PF13180">
    <property type="entry name" value="PDZ_2"/>
    <property type="match status" value="1"/>
</dbReference>
<dbReference type="PANTHER" id="PTHR43343">
    <property type="entry name" value="PEPTIDASE S12"/>
    <property type="match status" value="1"/>
</dbReference>
<evidence type="ECO:0000259" key="4">
    <source>
        <dbReference type="PROSITE" id="PS50106"/>
    </source>
</evidence>
<dbReference type="AlphaFoldDB" id="A0A537INJ2"/>
<sequence>MDRPVRTMIVCSGSCSSKGTKGDELTMNVFARLVRRWPVLFAAPLVLLLAAGTAVLTPQAAAGPAPDPQTILTQASPAVGVVRGVVGTRKISGTAFVIDREGWLLTAAHVARGAENLQVELPGLAALDARVIGYDATRDLAILRVSPPSPLAALQLAGDTLNVGDPVLVIGAPRGLPDQITTGEVLATRVSIPGLAPDSFVRVSAAVRRGNSGSPLLNGQAQVVGVVVASFFDRSRAQASLAVSEETIRAALPQLRQGARAERAWLGIVGGRPREAAPGAAPGQGAVVRQMMPQSPAAAAGLRPGDVVVEFEGAAIHNWRDLLAAVGQRQPGQNVHLVVLRDGQRVEVTVALGVRP</sequence>
<dbReference type="InterPro" id="IPR001940">
    <property type="entry name" value="Peptidase_S1C"/>
</dbReference>
<dbReference type="PRINTS" id="PR00834">
    <property type="entry name" value="PROTEASES2C"/>
</dbReference>
<feature type="domain" description="PDZ" evidence="4">
    <location>
        <begin position="252"/>
        <end position="343"/>
    </location>
</feature>
<protein>
    <submittedName>
        <fullName evidence="5">PDZ domain-containing protein</fullName>
    </submittedName>
</protein>
<dbReference type="Pfam" id="PF13365">
    <property type="entry name" value="Trypsin_2"/>
    <property type="match status" value="1"/>
</dbReference>
<evidence type="ECO:0000313" key="6">
    <source>
        <dbReference type="Proteomes" id="UP000318834"/>
    </source>
</evidence>
<dbReference type="InterPro" id="IPR051201">
    <property type="entry name" value="Chloro_Bact_Ser_Proteases"/>
</dbReference>
<proteinExistence type="inferred from homology"/>
<accession>A0A537INJ2</accession>
<comment type="caution">
    <text evidence="5">The sequence shown here is derived from an EMBL/GenBank/DDBJ whole genome shotgun (WGS) entry which is preliminary data.</text>
</comment>
<gene>
    <name evidence="5" type="ORF">E6H05_10390</name>
</gene>
<dbReference type="InterPro" id="IPR009003">
    <property type="entry name" value="Peptidase_S1_PA"/>
</dbReference>
<dbReference type="InterPro" id="IPR043504">
    <property type="entry name" value="Peptidase_S1_PA_chymotrypsin"/>
</dbReference>
<comment type="similarity">
    <text evidence="1">Belongs to the peptidase S1C family.</text>
</comment>
<evidence type="ECO:0000256" key="2">
    <source>
        <dbReference type="ARBA" id="ARBA00022670"/>
    </source>
</evidence>
<evidence type="ECO:0000256" key="3">
    <source>
        <dbReference type="ARBA" id="ARBA00022801"/>
    </source>
</evidence>
<dbReference type="Proteomes" id="UP000318834">
    <property type="component" value="Unassembled WGS sequence"/>
</dbReference>
<organism evidence="5 6">
    <name type="scientific">Candidatus Segetimicrobium genomatis</name>
    <dbReference type="NCBI Taxonomy" id="2569760"/>
    <lineage>
        <taxon>Bacteria</taxon>
        <taxon>Bacillati</taxon>
        <taxon>Candidatus Sysuimicrobiota</taxon>
        <taxon>Candidatus Sysuimicrobiia</taxon>
        <taxon>Candidatus Sysuimicrobiales</taxon>
        <taxon>Candidatus Segetimicrobiaceae</taxon>
        <taxon>Candidatus Segetimicrobium</taxon>
    </lineage>
</organism>
<keyword evidence="3" id="KW-0378">Hydrolase</keyword>
<dbReference type="SUPFAM" id="SSF50156">
    <property type="entry name" value="PDZ domain-like"/>
    <property type="match status" value="1"/>
</dbReference>
<dbReference type="InterPro" id="IPR001478">
    <property type="entry name" value="PDZ"/>
</dbReference>
<dbReference type="GO" id="GO:0004252">
    <property type="term" value="F:serine-type endopeptidase activity"/>
    <property type="evidence" value="ECO:0007669"/>
    <property type="project" value="InterPro"/>
</dbReference>
<dbReference type="EMBL" id="VBAP01000077">
    <property type="protein sequence ID" value="TMI72908.1"/>
    <property type="molecule type" value="Genomic_DNA"/>
</dbReference>
<dbReference type="GO" id="GO:0006508">
    <property type="term" value="P:proteolysis"/>
    <property type="evidence" value="ECO:0007669"/>
    <property type="project" value="UniProtKB-KW"/>
</dbReference>
<dbReference type="Gene3D" id="2.40.10.10">
    <property type="entry name" value="Trypsin-like serine proteases"/>
    <property type="match status" value="2"/>
</dbReference>
<dbReference type="PANTHER" id="PTHR43343:SF3">
    <property type="entry name" value="PROTEASE DO-LIKE 8, CHLOROPLASTIC"/>
    <property type="match status" value="1"/>
</dbReference>
<dbReference type="PROSITE" id="PS50106">
    <property type="entry name" value="PDZ"/>
    <property type="match status" value="1"/>
</dbReference>
<reference evidence="5 6" key="1">
    <citation type="journal article" date="2019" name="Nat. Microbiol.">
        <title>Mediterranean grassland soil C-N compound turnover is dependent on rainfall and depth, and is mediated by genomically divergent microorganisms.</title>
        <authorList>
            <person name="Diamond S."/>
            <person name="Andeer P.F."/>
            <person name="Li Z."/>
            <person name="Crits-Christoph A."/>
            <person name="Burstein D."/>
            <person name="Anantharaman K."/>
            <person name="Lane K.R."/>
            <person name="Thomas B.C."/>
            <person name="Pan C."/>
            <person name="Northen T.R."/>
            <person name="Banfield J.F."/>
        </authorList>
    </citation>
    <scope>NUCLEOTIDE SEQUENCE [LARGE SCALE GENOMIC DNA]</scope>
    <source>
        <strain evidence="5">NP_8</strain>
    </source>
</reference>
<name>A0A537INJ2_9BACT</name>
<evidence type="ECO:0000313" key="5">
    <source>
        <dbReference type="EMBL" id="TMI72908.1"/>
    </source>
</evidence>
<dbReference type="SUPFAM" id="SSF50494">
    <property type="entry name" value="Trypsin-like serine proteases"/>
    <property type="match status" value="1"/>
</dbReference>
<keyword evidence="2" id="KW-0645">Protease</keyword>
<dbReference type="InterPro" id="IPR036034">
    <property type="entry name" value="PDZ_sf"/>
</dbReference>
<evidence type="ECO:0000256" key="1">
    <source>
        <dbReference type="ARBA" id="ARBA00010541"/>
    </source>
</evidence>
<dbReference type="Gene3D" id="2.30.42.10">
    <property type="match status" value="1"/>
</dbReference>